<proteinExistence type="predicted"/>
<dbReference type="OrthoDB" id="7594468at2"/>
<dbReference type="Gene3D" id="3.40.50.300">
    <property type="entry name" value="P-loop containing nucleotide triphosphate hydrolases"/>
    <property type="match status" value="1"/>
</dbReference>
<comment type="caution">
    <text evidence="1">The sequence shown here is derived from an EMBL/GenBank/DDBJ whole genome shotgun (WGS) entry which is preliminary data.</text>
</comment>
<dbReference type="RefSeq" id="WP_095350388.1">
    <property type="nucleotide sequence ID" value="NZ_NCXK01000035.1"/>
</dbReference>
<dbReference type="PANTHER" id="PTHR46844">
    <property type="entry name" value="SLR5058 PROTEIN"/>
    <property type="match status" value="1"/>
</dbReference>
<evidence type="ECO:0000313" key="2">
    <source>
        <dbReference type="Proteomes" id="UP000216151"/>
    </source>
</evidence>
<accession>A0A269XUH0</accession>
<evidence type="ECO:0000313" key="1">
    <source>
        <dbReference type="EMBL" id="PAK76928.1"/>
    </source>
</evidence>
<evidence type="ECO:0008006" key="3">
    <source>
        <dbReference type="Google" id="ProtNLM"/>
    </source>
</evidence>
<protein>
    <recommendedName>
        <fullName evidence="3">NACHT domain-containing protein</fullName>
    </recommendedName>
</protein>
<reference evidence="1 2" key="1">
    <citation type="submission" date="2017-04" db="EMBL/GenBank/DDBJ databases">
        <title>Kefir bacterial isolates.</title>
        <authorList>
            <person name="Kim Y."/>
            <person name="Blasche S."/>
            <person name="Patil K.R."/>
        </authorList>
    </citation>
    <scope>NUCLEOTIDE SEQUENCE [LARGE SCALE GENOMIC DNA]</scope>
    <source>
        <strain evidence="1 2">KR</strain>
    </source>
</reference>
<dbReference type="InterPro" id="IPR027417">
    <property type="entry name" value="P-loop_NTPase"/>
</dbReference>
<dbReference type="PANTHER" id="PTHR46844:SF1">
    <property type="entry name" value="SLR5058 PROTEIN"/>
    <property type="match status" value="1"/>
</dbReference>
<name>A0A269XUH0_9PROT</name>
<sequence>MALVLAAIALMRGSKLGWLDGVVEDVPVALTAETGGPGDDIGLELKDGTRVEIQAKKGLRRGDELWSALENLINGISDRAIKHGVLVVSADSSATIRQDLANDLILIGQGQIHTLSDIGRAWLKRMNDTGRELSACANIRIKTLYMLDSDGADKRTALLGLESICAFPEKAGDAYAHLYRSAIALQRSRGRWTLSNLVRLLRSHGIELREDKTPIGLTTMFTGWLRKVNHQFYLPASMQAIPIAEMLPVAAVRIPAKQEIRATASEALDSYYNGELEACDNNVPARRLRQTYEGAWLGRFRRLSVIVAGPGLGKSTLARRLAWENARDDTPVLLVSLSVVANAMRNGSPFEQALWAHGLDGSGCAFNHTREALRDQIVVIADGLDEARELRGEVAAGLAKFACGNPGSTLIVTTRPIGYDMATLAEWRHYHLLRPDLKKAPENLGRLIALGRGLPYDDANSISLAKNVLGTTPAAEAIGASPLLLGMAASLIIRDQLLPSTKPKLYQAMTSLFETRDATKTGLTNSFLVSRVLDIVGWELVHDPSQGWSQLERAACTVLATDLETTPYGAALQFAAMFEYWERAGVVERLQFGSSQLVSFTHRTFAEFAAARYLVEMGAAARGSLEQMVDDVAFTEVISFAGALGLGDEITQMFIDRRVRGVEGQFERALDFAGDRNAVVGDQKIVELVNSAFDAMASESTDRFSIGVALTNLAVRKPSLIVSLALARISAPTHTVRLAALACIARAKPEHFDAIKWISLLDDLTLGIVDTREDEITAIMRGMPTGSDVDLLHIVALAALRAQPVADMDEFVAKQLSSDYFTNRLFRYQVDKILVTNGLKKPEDDWKTNFLNRQPIFKNFSRITAKLNIAENKRAAELAAVVAAPVKVEVQESIYSGPQFRALQQLVGLDVTAESDFYNSSRVCDEDAVKEVIKALVSISQISLVALEAEARAVLDTISLDPEHSPLLTLTRAVDIPAPEWSRVATLKLDRERVEAAFHHGPIWLRHIAATLLAEMPGQRSDYVRLLDRSCNDELRYASAIVPMCMKPTDWPELFLDRALSGKPNGIHYLLDEVTCSASDLPEKTSSVVEMCLRSDISDVVEAAARLGIRWLKKGRTLNSSILEESYRTILEAKSDENSAITWELAEVATFELLVTAGLRKGEKR</sequence>
<keyword evidence="2" id="KW-1185">Reference proteome</keyword>
<dbReference type="SUPFAM" id="SSF52540">
    <property type="entry name" value="P-loop containing nucleoside triphosphate hydrolases"/>
    <property type="match status" value="1"/>
</dbReference>
<dbReference type="AlphaFoldDB" id="A0A269XUH0"/>
<organism evidence="1 2">
    <name type="scientific">Acetobacter fabarum</name>
    <dbReference type="NCBI Taxonomy" id="483199"/>
    <lineage>
        <taxon>Bacteria</taxon>
        <taxon>Pseudomonadati</taxon>
        <taxon>Pseudomonadota</taxon>
        <taxon>Alphaproteobacteria</taxon>
        <taxon>Acetobacterales</taxon>
        <taxon>Acetobacteraceae</taxon>
        <taxon>Acetobacter</taxon>
    </lineage>
</organism>
<dbReference type="Proteomes" id="UP000216151">
    <property type="component" value="Unassembled WGS sequence"/>
</dbReference>
<dbReference type="EMBL" id="NCXK01000035">
    <property type="protein sequence ID" value="PAK76928.1"/>
    <property type="molecule type" value="Genomic_DNA"/>
</dbReference>
<gene>
    <name evidence="1" type="ORF">B8X00_12480</name>
</gene>